<evidence type="ECO:0008006" key="4">
    <source>
        <dbReference type="Google" id="ProtNLM"/>
    </source>
</evidence>
<gene>
    <name evidence="2" type="ORF">C2R22_02965</name>
</gene>
<evidence type="ECO:0000313" key="3">
    <source>
        <dbReference type="Proteomes" id="UP000236584"/>
    </source>
</evidence>
<accession>A0A2I8VFU9</accession>
<feature type="compositionally biased region" description="Polar residues" evidence="1">
    <location>
        <begin position="11"/>
        <end position="21"/>
    </location>
</feature>
<sequence length="88" mass="9878">MDRLTEGDFRTTLSRLSSGTVRTEEPFSGPRNRSPDRTLRWVRSRRVGMSDNPVLCPDCGWTGQPTKLDGDGNSRSCPLCSTDIEFIE</sequence>
<feature type="region of interest" description="Disordered" evidence="1">
    <location>
        <begin position="1"/>
        <end position="36"/>
    </location>
</feature>
<dbReference type="Proteomes" id="UP000236584">
    <property type="component" value="Chromosome"/>
</dbReference>
<evidence type="ECO:0000256" key="1">
    <source>
        <dbReference type="SAM" id="MobiDB-lite"/>
    </source>
</evidence>
<keyword evidence="3" id="KW-1185">Reference proteome</keyword>
<protein>
    <recommendedName>
        <fullName evidence="4">Small CPxCG-related zinc finger protein</fullName>
    </recommendedName>
</protein>
<name>A0A2I8VFU9_9EURY</name>
<dbReference type="EMBL" id="CP026309">
    <property type="protein sequence ID" value="AUV80744.1"/>
    <property type="molecule type" value="Genomic_DNA"/>
</dbReference>
<organism evidence="2 3">
    <name type="scientific">Salinigranum rubrum</name>
    <dbReference type="NCBI Taxonomy" id="755307"/>
    <lineage>
        <taxon>Archaea</taxon>
        <taxon>Methanobacteriati</taxon>
        <taxon>Methanobacteriota</taxon>
        <taxon>Stenosarchaea group</taxon>
        <taxon>Halobacteria</taxon>
        <taxon>Halobacteriales</taxon>
        <taxon>Haloferacaceae</taxon>
        <taxon>Salinigranum</taxon>
    </lineage>
</organism>
<proteinExistence type="predicted"/>
<dbReference type="KEGG" id="srub:C2R22_02965"/>
<dbReference type="AlphaFoldDB" id="A0A2I8VFU9"/>
<reference evidence="2 3" key="1">
    <citation type="submission" date="2018-01" db="EMBL/GenBank/DDBJ databases">
        <title>Complete genome sequence of Salinigranum rubrum GX10T, an extremely halophilic archaeon isolated from a marine solar saltern.</title>
        <authorList>
            <person name="Han S."/>
        </authorList>
    </citation>
    <scope>NUCLEOTIDE SEQUENCE [LARGE SCALE GENOMIC DNA]</scope>
    <source>
        <strain evidence="2 3">GX10</strain>
    </source>
</reference>
<evidence type="ECO:0000313" key="2">
    <source>
        <dbReference type="EMBL" id="AUV80744.1"/>
    </source>
</evidence>